<dbReference type="EMBL" id="NKHU02000032">
    <property type="protein sequence ID" value="RHZ63057.1"/>
    <property type="molecule type" value="Genomic_DNA"/>
</dbReference>
<dbReference type="VEuPathDB" id="FungiDB:CDV56_105979"/>
<reference evidence="1" key="1">
    <citation type="submission" date="2018-08" db="EMBL/GenBank/DDBJ databases">
        <title>Draft genome sequence of azole-resistant Aspergillus thermomutatus (Neosartorya pseudofischeri) strain HMR AF 39, isolated from a human nasal aspirate.</title>
        <authorList>
            <person name="Parent-Michaud M."/>
            <person name="Dufresne P.J."/>
            <person name="Fournier E."/>
            <person name="Martineau C."/>
            <person name="Moreira S."/>
            <person name="Perkins V."/>
            <person name="De Repentigny L."/>
            <person name="Dufresne S.F."/>
        </authorList>
    </citation>
    <scope>NUCLEOTIDE SEQUENCE [LARGE SCALE GENOMIC DNA]</scope>
    <source>
        <strain evidence="1">HMR AF 39</strain>
    </source>
</reference>
<name>A0A397HJD4_ASPTH</name>
<organism evidence="1 2">
    <name type="scientific">Aspergillus thermomutatus</name>
    <name type="common">Neosartorya pseudofischeri</name>
    <dbReference type="NCBI Taxonomy" id="41047"/>
    <lineage>
        <taxon>Eukaryota</taxon>
        <taxon>Fungi</taxon>
        <taxon>Dikarya</taxon>
        <taxon>Ascomycota</taxon>
        <taxon>Pezizomycotina</taxon>
        <taxon>Eurotiomycetes</taxon>
        <taxon>Eurotiomycetidae</taxon>
        <taxon>Eurotiales</taxon>
        <taxon>Aspergillaceae</taxon>
        <taxon>Aspergillus</taxon>
        <taxon>Aspergillus subgen. Fumigati</taxon>
    </lineage>
</organism>
<dbReference type="Proteomes" id="UP000215305">
    <property type="component" value="Unassembled WGS sequence"/>
</dbReference>
<comment type="caution">
    <text evidence="1">The sequence shown here is derived from an EMBL/GenBank/DDBJ whole genome shotgun (WGS) entry which is preliminary data.</text>
</comment>
<evidence type="ECO:0000313" key="2">
    <source>
        <dbReference type="Proteomes" id="UP000215305"/>
    </source>
</evidence>
<sequence>MEITPDANNASVFNCYDGIVPTSVPEQWNYQIFYYDPTQPSSPVGSYLSTKDSPDCSVVLVDNSTATDEWRARFSFRMSTPPYAFLYGHAVRASQEGIVAEQSESWGSTLACYAQDDLSNLLLGAIFVGVYPREEGASLPDGKVEIVFQSGAQGRYFMAKGVAIAPSTVILRGGDVPLSQRVWQLQRRDWIGDVSQTCIVNDLNSPVSGYAMAKMNGIIGYYFLTPTGIMPVSQGRLGPDHSTWQDEVAIAGNANGLFSLTNTGDVYLYSKSLSEREPCNILPDYKFLDVSCTSMDSYVYAIQTDHTVWRYDTAHQPGTWEPVWQGTDFKAAVLMASDAAVFAIAHPTCPPRYGPSGAVFSLLDGPSPVLIGSDQLHINQLKIASNFLIGLASGDNKMYVWNGVPGSWTDLSTAPLRPWGGVRDVVDGSSLGIVALSGDQREIVQLDLHERRWNFLGALTDEWRLDEGKLTLCALVDGVGIFGIWNGRVIFIHLSGGVQ</sequence>
<dbReference type="OrthoDB" id="10677109at2759"/>
<dbReference type="AlphaFoldDB" id="A0A397HJD4"/>
<keyword evidence="2" id="KW-1185">Reference proteome</keyword>
<gene>
    <name evidence="1" type="ORF">CDV56_105979</name>
</gene>
<dbReference type="SUPFAM" id="SSF101898">
    <property type="entry name" value="NHL repeat"/>
    <property type="match status" value="1"/>
</dbReference>
<proteinExistence type="predicted"/>
<protein>
    <submittedName>
        <fullName evidence="1">Uncharacterized protein</fullName>
    </submittedName>
</protein>
<dbReference type="GeneID" id="38127953"/>
<evidence type="ECO:0000313" key="1">
    <source>
        <dbReference type="EMBL" id="RHZ63057.1"/>
    </source>
</evidence>
<dbReference type="RefSeq" id="XP_026617024.1">
    <property type="nucleotide sequence ID" value="XM_026759598.1"/>
</dbReference>
<accession>A0A397HJD4</accession>